<gene>
    <name evidence="1" type="ORF">PSQ90_00550</name>
</gene>
<dbReference type="EMBL" id="CP118247">
    <property type="protein sequence ID" value="WDR05991.1"/>
    <property type="molecule type" value="Genomic_DNA"/>
</dbReference>
<evidence type="ECO:0000313" key="2">
    <source>
        <dbReference type="Proteomes" id="UP001222118"/>
    </source>
</evidence>
<sequence>MKPMTDTILEGVKPSDFRHMQDISEGRLGALGMDVVDRLVANGWVQPVSGTYLITLTGRTLMDHPRGARA</sequence>
<organism evidence="1 2">
    <name type="scientific">Devosia rhodophyticola</name>
    <dbReference type="NCBI Taxonomy" id="3026423"/>
    <lineage>
        <taxon>Bacteria</taxon>
        <taxon>Pseudomonadati</taxon>
        <taxon>Pseudomonadota</taxon>
        <taxon>Alphaproteobacteria</taxon>
        <taxon>Hyphomicrobiales</taxon>
        <taxon>Devosiaceae</taxon>
        <taxon>Devosia</taxon>
    </lineage>
</organism>
<proteinExistence type="predicted"/>
<name>A0ABY7YXA1_9HYPH</name>
<protein>
    <recommendedName>
        <fullName evidence="3">Transcriptional regulator</fullName>
    </recommendedName>
</protein>
<evidence type="ECO:0000313" key="1">
    <source>
        <dbReference type="EMBL" id="WDR05991.1"/>
    </source>
</evidence>
<accession>A0ABY7YXA1</accession>
<keyword evidence="2" id="KW-1185">Reference proteome</keyword>
<dbReference type="Proteomes" id="UP001222118">
    <property type="component" value="Chromosome"/>
</dbReference>
<reference evidence="1 2" key="1">
    <citation type="submission" date="2023-02" db="EMBL/GenBank/DDBJ databases">
        <title>Devosia chondri sp. nov., isolated from the phycosphere of marine algae.</title>
        <authorList>
            <person name="Kim J.M."/>
            <person name="Lee J.K."/>
            <person name="Choi B.J."/>
            <person name="Bayburt H."/>
            <person name="Jeon C.O."/>
        </authorList>
    </citation>
    <scope>NUCLEOTIDE SEQUENCE [LARGE SCALE GENOMIC DNA]</scope>
    <source>
        <strain evidence="1 2">G2-5</strain>
    </source>
</reference>
<dbReference type="RefSeq" id="WP_282211505.1">
    <property type="nucleotide sequence ID" value="NZ_CP118247.1"/>
</dbReference>
<evidence type="ECO:0008006" key="3">
    <source>
        <dbReference type="Google" id="ProtNLM"/>
    </source>
</evidence>